<reference evidence="8" key="1">
    <citation type="journal article" date="2013" name="Environ. Microbiol.">
        <title>Microbiota from the distal guts of lean and obese adolescents exhibit partial functional redundancy besides clear differences in community structure.</title>
        <authorList>
            <person name="Ferrer M."/>
            <person name="Ruiz A."/>
            <person name="Lanza F."/>
            <person name="Haange S.B."/>
            <person name="Oberbach A."/>
            <person name="Till H."/>
            <person name="Bargiela R."/>
            <person name="Campoy C."/>
            <person name="Segura M.T."/>
            <person name="Richter M."/>
            <person name="von Bergen M."/>
            <person name="Seifert J."/>
            <person name="Suarez A."/>
        </authorList>
    </citation>
    <scope>NUCLEOTIDE SEQUENCE</scope>
</reference>
<feature type="non-terminal residue" evidence="8">
    <location>
        <position position="123"/>
    </location>
</feature>
<feature type="transmembrane region" description="Helical" evidence="7">
    <location>
        <begin position="82"/>
        <end position="106"/>
    </location>
</feature>
<sequence length="123" mass="13644">MAEQSLKEKTAKGLFWGGLSNGVQQLLNLFFGIFLSRILNAEDYGMVGMLSIFSLIAGSLQESGFTAALANKRDISHKDYNAVFWFSTGLSACLYLILFLCAPLIAEFYHTPELTALARYTFL</sequence>
<gene>
    <name evidence="8" type="ORF">OBE_15729</name>
</gene>
<evidence type="ECO:0000313" key="8">
    <source>
        <dbReference type="EMBL" id="EKC47407.1"/>
    </source>
</evidence>
<keyword evidence="3" id="KW-1003">Cell membrane</keyword>
<comment type="subcellular location">
    <subcellularLocation>
        <location evidence="1">Cell membrane</location>
        <topology evidence="1">Multi-pass membrane protein</topology>
    </subcellularLocation>
</comment>
<proteinExistence type="inferred from homology"/>
<organism evidence="8">
    <name type="scientific">human gut metagenome</name>
    <dbReference type="NCBI Taxonomy" id="408170"/>
    <lineage>
        <taxon>unclassified sequences</taxon>
        <taxon>metagenomes</taxon>
        <taxon>organismal metagenomes</taxon>
    </lineage>
</organism>
<dbReference type="Pfam" id="PF13440">
    <property type="entry name" value="Polysacc_synt_3"/>
    <property type="match status" value="1"/>
</dbReference>
<comment type="caution">
    <text evidence="8">The sequence shown here is derived from an EMBL/GenBank/DDBJ whole genome shotgun (WGS) entry which is preliminary data.</text>
</comment>
<dbReference type="GO" id="GO:0005886">
    <property type="term" value="C:plasma membrane"/>
    <property type="evidence" value="ECO:0007669"/>
    <property type="project" value="UniProtKB-SubCell"/>
</dbReference>
<keyword evidence="6 7" id="KW-0472">Membrane</keyword>
<accession>K1RFD0</accession>
<dbReference type="AlphaFoldDB" id="K1RFD0"/>
<evidence type="ECO:0000256" key="7">
    <source>
        <dbReference type="SAM" id="Phobius"/>
    </source>
</evidence>
<keyword evidence="5 7" id="KW-1133">Transmembrane helix</keyword>
<evidence type="ECO:0000256" key="1">
    <source>
        <dbReference type="ARBA" id="ARBA00004651"/>
    </source>
</evidence>
<comment type="similarity">
    <text evidence="2">Belongs to the polysaccharide synthase family.</text>
</comment>
<dbReference type="EMBL" id="AJWZ01010806">
    <property type="protein sequence ID" value="EKC47407.1"/>
    <property type="molecule type" value="Genomic_DNA"/>
</dbReference>
<feature type="transmembrane region" description="Helical" evidence="7">
    <location>
        <begin position="14"/>
        <end position="35"/>
    </location>
</feature>
<evidence type="ECO:0000256" key="2">
    <source>
        <dbReference type="ARBA" id="ARBA00007430"/>
    </source>
</evidence>
<feature type="transmembrane region" description="Helical" evidence="7">
    <location>
        <begin position="47"/>
        <end position="70"/>
    </location>
</feature>
<evidence type="ECO:0000256" key="3">
    <source>
        <dbReference type="ARBA" id="ARBA00022475"/>
    </source>
</evidence>
<evidence type="ECO:0000256" key="4">
    <source>
        <dbReference type="ARBA" id="ARBA00022692"/>
    </source>
</evidence>
<dbReference type="PANTHER" id="PTHR30250">
    <property type="entry name" value="PST FAMILY PREDICTED COLANIC ACID TRANSPORTER"/>
    <property type="match status" value="1"/>
</dbReference>
<name>K1RFD0_9ZZZZ</name>
<evidence type="ECO:0000256" key="5">
    <source>
        <dbReference type="ARBA" id="ARBA00022989"/>
    </source>
</evidence>
<evidence type="ECO:0000256" key="6">
    <source>
        <dbReference type="ARBA" id="ARBA00023136"/>
    </source>
</evidence>
<keyword evidence="4 7" id="KW-0812">Transmembrane</keyword>
<dbReference type="PANTHER" id="PTHR30250:SF10">
    <property type="entry name" value="LIPOPOLYSACCHARIDE BIOSYNTHESIS PROTEIN WZXC"/>
    <property type="match status" value="1"/>
</dbReference>
<dbReference type="InterPro" id="IPR050833">
    <property type="entry name" value="Poly_Biosynth_Transport"/>
</dbReference>
<protein>
    <submittedName>
        <fullName evidence="8">Capsular polysaccharide transporter</fullName>
    </submittedName>
</protein>